<feature type="domain" description="DUF6534" evidence="2">
    <location>
        <begin position="185"/>
        <end position="275"/>
    </location>
</feature>
<dbReference type="OrthoDB" id="3155837at2759"/>
<dbReference type="AlphaFoldDB" id="A0A9P5N5G0"/>
<sequence>MSNSTLPLPQDFLQSQVDVLGPGIAGLFIQGLLTGLVLGQFCRWFSTPERNDSAIFSAFVVSVTMVGLAQTGMVFASTWSKYVKNFGQNLCPDWTDYIQPFPSLVIAVPIQALMIRRCYYIVGQNVYILALLVIFLITSIVLSIWSIVQTLRFLVALSAPKAYLHQPEAVGISYPYLMSLTFPSILDVALTGILLHYLTRTMKQVYAPHIRRRLAYLMSVVWQSAIPPTLCTIVLCVLYVQFATAEQKRPQFWYPAVQGLIGKLYVLSLFYIINNEGPARELTTAFVPTLTVPIEAYDTFSLDTRVDGGLVICGQSSIIPTPAMSANTAV</sequence>
<dbReference type="PANTHER" id="PTHR40465:SF1">
    <property type="entry name" value="DUF6534 DOMAIN-CONTAINING PROTEIN"/>
    <property type="match status" value="1"/>
</dbReference>
<feature type="transmembrane region" description="Helical" evidence="1">
    <location>
        <begin position="97"/>
        <end position="115"/>
    </location>
</feature>
<keyword evidence="1" id="KW-0812">Transmembrane</keyword>
<evidence type="ECO:0000256" key="1">
    <source>
        <dbReference type="SAM" id="Phobius"/>
    </source>
</evidence>
<protein>
    <recommendedName>
        <fullName evidence="2">DUF6534 domain-containing protein</fullName>
    </recommendedName>
</protein>
<evidence type="ECO:0000259" key="2">
    <source>
        <dbReference type="Pfam" id="PF20152"/>
    </source>
</evidence>
<reference evidence="3" key="2">
    <citation type="journal article" date="2020" name="Nat. Commun.">
        <title>Large-scale genome sequencing of mycorrhizal fungi provides insights into the early evolution of symbiotic traits.</title>
        <authorList>
            <person name="Miyauchi S."/>
            <person name="Kiss E."/>
            <person name="Kuo A."/>
            <person name="Drula E."/>
            <person name="Kohler A."/>
            <person name="Sanchez-Garcia M."/>
            <person name="Morin E."/>
            <person name="Andreopoulos B."/>
            <person name="Barry K.W."/>
            <person name="Bonito G."/>
            <person name="Buee M."/>
            <person name="Carver A."/>
            <person name="Chen C."/>
            <person name="Cichocki N."/>
            <person name="Clum A."/>
            <person name="Culley D."/>
            <person name="Crous P.W."/>
            <person name="Fauchery L."/>
            <person name="Girlanda M."/>
            <person name="Hayes R.D."/>
            <person name="Keri Z."/>
            <person name="LaButti K."/>
            <person name="Lipzen A."/>
            <person name="Lombard V."/>
            <person name="Magnuson J."/>
            <person name="Maillard F."/>
            <person name="Murat C."/>
            <person name="Nolan M."/>
            <person name="Ohm R.A."/>
            <person name="Pangilinan J."/>
            <person name="Pereira M.F."/>
            <person name="Perotto S."/>
            <person name="Peter M."/>
            <person name="Pfister S."/>
            <person name="Riley R."/>
            <person name="Sitrit Y."/>
            <person name="Stielow J.B."/>
            <person name="Szollosi G."/>
            <person name="Zifcakova L."/>
            <person name="Stursova M."/>
            <person name="Spatafora J.W."/>
            <person name="Tedersoo L."/>
            <person name="Vaario L.M."/>
            <person name="Yamada A."/>
            <person name="Yan M."/>
            <person name="Wang P."/>
            <person name="Xu J."/>
            <person name="Bruns T."/>
            <person name="Baldrian P."/>
            <person name="Vilgalys R."/>
            <person name="Dunand C."/>
            <person name="Henrissat B."/>
            <person name="Grigoriev I.V."/>
            <person name="Hibbett D."/>
            <person name="Nagy L.G."/>
            <person name="Martin F.M."/>
        </authorList>
    </citation>
    <scope>NUCLEOTIDE SEQUENCE</scope>
    <source>
        <strain evidence="3">Prilba</strain>
    </source>
</reference>
<name>A0A9P5N5G0_9AGAM</name>
<feature type="transmembrane region" description="Helical" evidence="1">
    <location>
        <begin position="20"/>
        <end position="42"/>
    </location>
</feature>
<keyword evidence="4" id="KW-1185">Reference proteome</keyword>
<feature type="transmembrane region" description="Helical" evidence="1">
    <location>
        <begin position="127"/>
        <end position="148"/>
    </location>
</feature>
<feature type="transmembrane region" description="Helical" evidence="1">
    <location>
        <begin position="176"/>
        <end position="199"/>
    </location>
</feature>
<feature type="transmembrane region" description="Helical" evidence="1">
    <location>
        <begin position="54"/>
        <end position="77"/>
    </location>
</feature>
<organism evidence="3 4">
    <name type="scientific">Russula ochroleuca</name>
    <dbReference type="NCBI Taxonomy" id="152965"/>
    <lineage>
        <taxon>Eukaryota</taxon>
        <taxon>Fungi</taxon>
        <taxon>Dikarya</taxon>
        <taxon>Basidiomycota</taxon>
        <taxon>Agaricomycotina</taxon>
        <taxon>Agaricomycetes</taxon>
        <taxon>Russulales</taxon>
        <taxon>Russulaceae</taxon>
        <taxon>Russula</taxon>
    </lineage>
</organism>
<dbReference type="Pfam" id="PF20152">
    <property type="entry name" value="DUF6534"/>
    <property type="match status" value="1"/>
</dbReference>
<keyword evidence="1" id="KW-0472">Membrane</keyword>
<comment type="caution">
    <text evidence="3">The sequence shown here is derived from an EMBL/GenBank/DDBJ whole genome shotgun (WGS) entry which is preliminary data.</text>
</comment>
<dbReference type="InterPro" id="IPR045339">
    <property type="entry name" value="DUF6534"/>
</dbReference>
<accession>A0A9P5N5G0</accession>
<dbReference type="EMBL" id="WHVB01000001">
    <property type="protein sequence ID" value="KAF8486855.1"/>
    <property type="molecule type" value="Genomic_DNA"/>
</dbReference>
<feature type="transmembrane region" description="Helical" evidence="1">
    <location>
        <begin position="252"/>
        <end position="273"/>
    </location>
</feature>
<feature type="transmembrane region" description="Helical" evidence="1">
    <location>
        <begin position="220"/>
        <end position="240"/>
    </location>
</feature>
<evidence type="ECO:0000313" key="4">
    <source>
        <dbReference type="Proteomes" id="UP000759537"/>
    </source>
</evidence>
<dbReference type="PANTHER" id="PTHR40465">
    <property type="entry name" value="CHROMOSOME 1, WHOLE GENOME SHOTGUN SEQUENCE"/>
    <property type="match status" value="1"/>
</dbReference>
<keyword evidence="1" id="KW-1133">Transmembrane helix</keyword>
<proteinExistence type="predicted"/>
<reference evidence="3" key="1">
    <citation type="submission" date="2019-10" db="EMBL/GenBank/DDBJ databases">
        <authorList>
            <consortium name="DOE Joint Genome Institute"/>
            <person name="Kuo A."/>
            <person name="Miyauchi S."/>
            <person name="Kiss E."/>
            <person name="Drula E."/>
            <person name="Kohler A."/>
            <person name="Sanchez-Garcia M."/>
            <person name="Andreopoulos B."/>
            <person name="Barry K.W."/>
            <person name="Bonito G."/>
            <person name="Buee M."/>
            <person name="Carver A."/>
            <person name="Chen C."/>
            <person name="Cichocki N."/>
            <person name="Clum A."/>
            <person name="Culley D."/>
            <person name="Crous P.W."/>
            <person name="Fauchery L."/>
            <person name="Girlanda M."/>
            <person name="Hayes R."/>
            <person name="Keri Z."/>
            <person name="LaButti K."/>
            <person name="Lipzen A."/>
            <person name="Lombard V."/>
            <person name="Magnuson J."/>
            <person name="Maillard F."/>
            <person name="Morin E."/>
            <person name="Murat C."/>
            <person name="Nolan M."/>
            <person name="Ohm R."/>
            <person name="Pangilinan J."/>
            <person name="Pereira M."/>
            <person name="Perotto S."/>
            <person name="Peter M."/>
            <person name="Riley R."/>
            <person name="Sitrit Y."/>
            <person name="Stielow B."/>
            <person name="Szollosi G."/>
            <person name="Zifcakova L."/>
            <person name="Stursova M."/>
            <person name="Spatafora J.W."/>
            <person name="Tedersoo L."/>
            <person name="Vaario L.-M."/>
            <person name="Yamada A."/>
            <person name="Yan M."/>
            <person name="Wang P."/>
            <person name="Xu J."/>
            <person name="Bruns T."/>
            <person name="Baldrian P."/>
            <person name="Vilgalys R."/>
            <person name="Henrissat B."/>
            <person name="Grigoriev I.V."/>
            <person name="Hibbett D."/>
            <person name="Nagy L.G."/>
            <person name="Martin F.M."/>
        </authorList>
    </citation>
    <scope>NUCLEOTIDE SEQUENCE</scope>
    <source>
        <strain evidence="3">Prilba</strain>
    </source>
</reference>
<evidence type="ECO:0000313" key="3">
    <source>
        <dbReference type="EMBL" id="KAF8486855.1"/>
    </source>
</evidence>
<gene>
    <name evidence="3" type="ORF">DFH94DRAFT_3896</name>
</gene>
<dbReference type="Proteomes" id="UP000759537">
    <property type="component" value="Unassembled WGS sequence"/>
</dbReference>